<protein>
    <submittedName>
        <fullName evidence="1">Uncharacterized protein</fullName>
    </submittedName>
</protein>
<dbReference type="AlphaFoldDB" id="A0A1F8GS03"/>
<evidence type="ECO:0000313" key="2">
    <source>
        <dbReference type="Proteomes" id="UP000179047"/>
    </source>
</evidence>
<reference evidence="1 2" key="1">
    <citation type="journal article" date="2016" name="Nat. Commun.">
        <title>Thousands of microbial genomes shed light on interconnected biogeochemical processes in an aquifer system.</title>
        <authorList>
            <person name="Anantharaman K."/>
            <person name="Brown C.T."/>
            <person name="Hug L.A."/>
            <person name="Sharon I."/>
            <person name="Castelle C.J."/>
            <person name="Probst A.J."/>
            <person name="Thomas B.C."/>
            <person name="Singh A."/>
            <person name="Wilkins M.J."/>
            <person name="Karaoz U."/>
            <person name="Brodie E.L."/>
            <person name="Williams K.H."/>
            <person name="Hubbard S.S."/>
            <person name="Banfield J.F."/>
        </authorList>
    </citation>
    <scope>NUCLEOTIDE SEQUENCE [LARGE SCALE GENOMIC DNA]</scope>
</reference>
<accession>A0A1F8GS03</accession>
<dbReference type="EMBL" id="MGKP01000023">
    <property type="protein sequence ID" value="OGN28212.1"/>
    <property type="molecule type" value="Genomic_DNA"/>
</dbReference>
<proteinExistence type="predicted"/>
<evidence type="ECO:0000313" key="1">
    <source>
        <dbReference type="EMBL" id="OGN28212.1"/>
    </source>
</evidence>
<organism evidence="1 2">
    <name type="scientific">Candidatus Yanofskybacteria bacterium RIFCSPLOWO2_01_FULL_49_25</name>
    <dbReference type="NCBI Taxonomy" id="1802701"/>
    <lineage>
        <taxon>Bacteria</taxon>
        <taxon>Candidatus Yanofskyibacteriota</taxon>
    </lineage>
</organism>
<gene>
    <name evidence="1" type="ORF">A3A33_02555</name>
</gene>
<dbReference type="STRING" id="1802701.A3A33_02555"/>
<sequence length="579" mass="67190">MTSETRSCQNCKTPFTIEPDDFTFYEKMQVPPPTFCPECRLQRRLTWRNESMLHKDTCKLCGKSIITTYNPAFLFTVYCNICWFSDKWDPSAYGKEYDFSKPFLEQFGALLKIVPKLALIENGNVRSEYTNYSTNNKNCYLAFSVWEAENVNYATRVHKIQDSMDCYSVTYSSQCYECIDSHRNNKVFFSQYTDNCADCMFLYDCKGCITCIASAGLRNKSNYFLNQPVTNEEIKQIGKRLLSDYPFRSEVQTKWEALSSKIPRRYAQLIKVDNCQGNNIKESKNCRFCFDIENSEEGKYIFDGAGFKDGMDVNFNDKSELVYEVMSLDESSRSKFSTIIWGNSSDIEYSHNCASSASHCFGCDAIRGKSYCILNTQYSAEEYNTLLPKIRQHMSDMPYRDTKGIAYTYGEFLPSELSPFPYNDTKAQETFPLVQTEAEEKGFKWTPPVQRAYTITKKGEDIPENSTDVDEEILQDIIGCEHEGTCKENCSTAFRIITSELQFYKIHGLPLPHLCPNCRHHQRLNKRESFRLYHRKCQCTSSHIWHDSNQACPNEFETTYAPDRPEIVYCENCYQQEVI</sequence>
<dbReference type="Proteomes" id="UP000179047">
    <property type="component" value="Unassembled WGS sequence"/>
</dbReference>
<name>A0A1F8GS03_9BACT</name>
<comment type="caution">
    <text evidence="1">The sequence shown here is derived from an EMBL/GenBank/DDBJ whole genome shotgun (WGS) entry which is preliminary data.</text>
</comment>